<accession>A0AAW9CSJ6</accession>
<reference evidence="2" key="1">
    <citation type="submission" date="2018-08" db="EMBL/GenBank/DDBJ databases">
        <title>Identification of Burkholderia cepacia strains that express a Burkholderia pseudomallei-like capsular polysaccharide.</title>
        <authorList>
            <person name="Burtnick M.N."/>
            <person name="Vongsouvath M."/>
            <person name="Newton P."/>
            <person name="Wuthiekanun V."/>
            <person name="Limmathurotsakul D."/>
            <person name="Brett P.J."/>
            <person name="Chantratita N."/>
            <person name="Dance D.A."/>
        </authorList>
    </citation>
    <scope>NUCLEOTIDE SEQUENCE</scope>
    <source>
        <strain evidence="2">SBXCC001</strain>
    </source>
</reference>
<dbReference type="AlphaFoldDB" id="A0AAW9CSJ6"/>
<organism evidence="2 3">
    <name type="scientific">Burkholderia thailandensis</name>
    <dbReference type="NCBI Taxonomy" id="57975"/>
    <lineage>
        <taxon>Bacteria</taxon>
        <taxon>Pseudomonadati</taxon>
        <taxon>Pseudomonadota</taxon>
        <taxon>Betaproteobacteria</taxon>
        <taxon>Burkholderiales</taxon>
        <taxon>Burkholderiaceae</taxon>
        <taxon>Burkholderia</taxon>
        <taxon>pseudomallei group</taxon>
    </lineage>
</organism>
<evidence type="ECO:0000313" key="3">
    <source>
        <dbReference type="Proteomes" id="UP001272137"/>
    </source>
</evidence>
<evidence type="ECO:0000313" key="2">
    <source>
        <dbReference type="EMBL" id="MDW9251614.1"/>
    </source>
</evidence>
<sequence>MADGSLATQIPEAFVVRKMFPRSTASAARQRTAGTKYANRP</sequence>
<protein>
    <submittedName>
        <fullName evidence="2">Uncharacterized protein</fullName>
    </submittedName>
</protein>
<dbReference type="Proteomes" id="UP001272137">
    <property type="component" value="Unassembled WGS sequence"/>
</dbReference>
<comment type="caution">
    <text evidence="2">The sequence shown here is derived from an EMBL/GenBank/DDBJ whole genome shotgun (WGS) entry which is preliminary data.</text>
</comment>
<name>A0AAW9CSJ6_BURTH</name>
<gene>
    <name evidence="2" type="ORF">C7S16_5429</name>
</gene>
<evidence type="ECO:0000256" key="1">
    <source>
        <dbReference type="SAM" id="MobiDB-lite"/>
    </source>
</evidence>
<feature type="compositionally biased region" description="Low complexity" evidence="1">
    <location>
        <begin position="22"/>
        <end position="33"/>
    </location>
</feature>
<feature type="region of interest" description="Disordered" evidence="1">
    <location>
        <begin position="22"/>
        <end position="41"/>
    </location>
</feature>
<dbReference type="EMBL" id="QXCT01000001">
    <property type="protein sequence ID" value="MDW9251614.1"/>
    <property type="molecule type" value="Genomic_DNA"/>
</dbReference>
<proteinExistence type="predicted"/>